<protein>
    <submittedName>
        <fullName evidence="2">Uncharacterized protein</fullName>
    </submittedName>
</protein>
<keyword evidence="1" id="KW-1133">Transmembrane helix</keyword>
<proteinExistence type="predicted"/>
<sequence>METFLVSLVSGLIASALFEVLHNPESRKRYAGVARLSGRLFVSDHNRPRHKAALWAVAGLRWTMVALGAGAGSAVMSGMLNEASAGTVGPSVPAAIGLGIVSGLYLVTISQSRGYLIRGIVALIAGFGVAVGILRLLGGVPSADEAVTAILVFGLSIAFCWRALGLIPVLRQ</sequence>
<feature type="transmembrane region" description="Helical" evidence="1">
    <location>
        <begin position="88"/>
        <end position="108"/>
    </location>
</feature>
<keyword evidence="1" id="KW-0472">Membrane</keyword>
<dbReference type="RefSeq" id="WP_188450605.1">
    <property type="nucleotide sequence ID" value="NZ_BMFS01000001.1"/>
</dbReference>
<reference evidence="3" key="1">
    <citation type="journal article" date="2019" name="Int. J. Syst. Evol. Microbiol.">
        <title>The Global Catalogue of Microorganisms (GCM) 10K type strain sequencing project: providing services to taxonomists for standard genome sequencing and annotation.</title>
        <authorList>
            <consortium name="The Broad Institute Genomics Platform"/>
            <consortium name="The Broad Institute Genome Sequencing Center for Infectious Disease"/>
            <person name="Wu L."/>
            <person name="Ma J."/>
        </authorList>
    </citation>
    <scope>NUCLEOTIDE SEQUENCE [LARGE SCALE GENOMIC DNA]</scope>
    <source>
        <strain evidence="3">CGMCC 1.12766</strain>
    </source>
</reference>
<feature type="transmembrane region" description="Helical" evidence="1">
    <location>
        <begin position="53"/>
        <end position="76"/>
    </location>
</feature>
<evidence type="ECO:0000313" key="2">
    <source>
        <dbReference type="EMBL" id="GGG89881.1"/>
    </source>
</evidence>
<gene>
    <name evidence="2" type="ORF">GCM10007420_01120</name>
</gene>
<organism evidence="2 3">
    <name type="scientific">Glycocaulis albus</name>
    <dbReference type="NCBI Taxonomy" id="1382801"/>
    <lineage>
        <taxon>Bacteria</taxon>
        <taxon>Pseudomonadati</taxon>
        <taxon>Pseudomonadota</taxon>
        <taxon>Alphaproteobacteria</taxon>
        <taxon>Maricaulales</taxon>
        <taxon>Maricaulaceae</taxon>
        <taxon>Glycocaulis</taxon>
    </lineage>
</organism>
<keyword evidence="1" id="KW-0812">Transmembrane</keyword>
<accession>A0ABQ1XDC6</accession>
<feature type="transmembrane region" description="Helical" evidence="1">
    <location>
        <begin position="149"/>
        <end position="170"/>
    </location>
</feature>
<feature type="transmembrane region" description="Helical" evidence="1">
    <location>
        <begin position="115"/>
        <end position="137"/>
    </location>
</feature>
<name>A0ABQ1XDC6_9PROT</name>
<evidence type="ECO:0000256" key="1">
    <source>
        <dbReference type="SAM" id="Phobius"/>
    </source>
</evidence>
<keyword evidence="3" id="KW-1185">Reference proteome</keyword>
<feature type="transmembrane region" description="Helical" evidence="1">
    <location>
        <begin position="6"/>
        <end position="22"/>
    </location>
</feature>
<dbReference type="EMBL" id="BMFS01000001">
    <property type="protein sequence ID" value="GGG89881.1"/>
    <property type="molecule type" value="Genomic_DNA"/>
</dbReference>
<evidence type="ECO:0000313" key="3">
    <source>
        <dbReference type="Proteomes" id="UP000648722"/>
    </source>
</evidence>
<dbReference type="Proteomes" id="UP000648722">
    <property type="component" value="Unassembled WGS sequence"/>
</dbReference>
<comment type="caution">
    <text evidence="2">The sequence shown here is derived from an EMBL/GenBank/DDBJ whole genome shotgun (WGS) entry which is preliminary data.</text>
</comment>